<comment type="similarity">
    <text evidence="1">Belongs to the PIH1 family.</text>
</comment>
<proteinExistence type="inferred from homology"/>
<evidence type="ECO:0000259" key="3">
    <source>
        <dbReference type="Pfam" id="PF08190"/>
    </source>
</evidence>
<accession>A0A640KK32</accession>
<comment type="caution">
    <text evidence="4">The sequence shown here is derived from an EMBL/GenBank/DDBJ whole genome shotgun (WGS) entry which is preliminary data.</text>
</comment>
<gene>
    <name evidence="4" type="ORF">LtaPh_1913600</name>
</gene>
<dbReference type="Pfam" id="PF08190">
    <property type="entry name" value="PIH1"/>
    <property type="match status" value="1"/>
</dbReference>
<keyword evidence="5" id="KW-1185">Reference proteome</keyword>
<dbReference type="Proteomes" id="UP000419144">
    <property type="component" value="Unassembled WGS sequence"/>
</dbReference>
<evidence type="ECO:0000256" key="1">
    <source>
        <dbReference type="ARBA" id="ARBA00008511"/>
    </source>
</evidence>
<dbReference type="PANTHER" id="PTHR22997">
    <property type="entry name" value="PIH1 DOMAIN-CONTAINING PROTEIN 1"/>
    <property type="match status" value="1"/>
</dbReference>
<keyword evidence="2" id="KW-0732">Signal</keyword>
<dbReference type="OrthoDB" id="5135119at2759"/>
<dbReference type="AlphaFoldDB" id="A0A640KK32"/>
<dbReference type="VEuPathDB" id="TriTrypDB:LtaPh_1913600"/>
<feature type="chain" id="PRO_5025011770" description="PIH1 N-terminal domain-containing protein" evidence="2">
    <location>
        <begin position="19"/>
        <end position="365"/>
    </location>
</feature>
<dbReference type="PANTHER" id="PTHR22997:SF8">
    <property type="entry name" value="PIH1 N-TERMINAL DOMAIN-CONTAINING PROTEIN"/>
    <property type="match status" value="1"/>
</dbReference>
<protein>
    <recommendedName>
        <fullName evidence="3">PIH1 N-terminal domain-containing protein</fullName>
    </recommendedName>
</protein>
<feature type="domain" description="PIH1 N-terminal" evidence="3">
    <location>
        <begin position="11"/>
        <end position="121"/>
    </location>
</feature>
<sequence length="365" mass="40022">MLTATGLLVGFAFSASTADESAIYIVNVCGHDSVGLPLARSMNTVDSEYVDNHGVDNLIIPICVSEPKETKSGEYKYCVDVVVHTLLIKRCSPGHHLLQHLTERLVTLSIEWIRNECGVQLLPRSCQIAGNPFYFADTFGPSKSMASIIEHATELFQRKSSSSDSQKGEQVTIPDALNLMKKQAPERKQPLIREVISTPAIKKGFLANGNARLYGPDGSSEGSGKTLDHLAHIPQSLREKCRIIDTRNMEEFTPPPAKTVKSVDKAPNMHFSGMAAKPASDPQKKDEPNWSRFSVERTGEKIIVRFLVPDSVSSLHDIDLSATKDTLEINGSVTQLPVPIVTDDVRAKFVKATRTLVVTCLIDLS</sequence>
<organism evidence="4 5">
    <name type="scientific">Leishmania tarentolae</name>
    <name type="common">Sauroleishmania tarentolae</name>
    <dbReference type="NCBI Taxonomy" id="5689"/>
    <lineage>
        <taxon>Eukaryota</taxon>
        <taxon>Discoba</taxon>
        <taxon>Euglenozoa</taxon>
        <taxon>Kinetoplastea</taxon>
        <taxon>Metakinetoplastina</taxon>
        <taxon>Trypanosomatida</taxon>
        <taxon>Trypanosomatidae</taxon>
        <taxon>Leishmaniinae</taxon>
        <taxon>Leishmania</taxon>
        <taxon>lizard Leishmania</taxon>
    </lineage>
</organism>
<name>A0A640KK32_LEITA</name>
<evidence type="ECO:0000313" key="5">
    <source>
        <dbReference type="Proteomes" id="UP000419144"/>
    </source>
</evidence>
<dbReference type="EMBL" id="BLBS01000024">
    <property type="protein sequence ID" value="GET88037.1"/>
    <property type="molecule type" value="Genomic_DNA"/>
</dbReference>
<dbReference type="InterPro" id="IPR012981">
    <property type="entry name" value="PIH1_N"/>
</dbReference>
<reference evidence="4" key="1">
    <citation type="submission" date="2019-11" db="EMBL/GenBank/DDBJ databases">
        <title>Leishmania tarentolae CDS.</title>
        <authorList>
            <person name="Goto Y."/>
            <person name="Yamagishi J."/>
        </authorList>
    </citation>
    <scope>NUCLEOTIDE SEQUENCE [LARGE SCALE GENOMIC DNA]</scope>
    <source>
        <strain evidence="4">Parrot Tar II</strain>
    </source>
</reference>
<dbReference type="InterPro" id="IPR050734">
    <property type="entry name" value="PIH1/Kintoun_subfamily"/>
</dbReference>
<evidence type="ECO:0000256" key="2">
    <source>
        <dbReference type="SAM" id="SignalP"/>
    </source>
</evidence>
<evidence type="ECO:0000313" key="4">
    <source>
        <dbReference type="EMBL" id="GET88037.1"/>
    </source>
</evidence>
<dbReference type="GO" id="GO:0005737">
    <property type="term" value="C:cytoplasm"/>
    <property type="evidence" value="ECO:0007669"/>
    <property type="project" value="TreeGrafter"/>
</dbReference>
<feature type="signal peptide" evidence="2">
    <location>
        <begin position="1"/>
        <end position="18"/>
    </location>
</feature>